<dbReference type="Gene3D" id="3.40.50.620">
    <property type="entry name" value="HUPs"/>
    <property type="match status" value="1"/>
</dbReference>
<keyword evidence="2" id="KW-1185">Reference proteome</keyword>
<dbReference type="RefSeq" id="WP_407349681.1">
    <property type="nucleotide sequence ID" value="NZ_CP136864.1"/>
</dbReference>
<name>A0ABZ0I8H7_9GAMM</name>
<accession>A0ABZ0I8H7</accession>
<evidence type="ECO:0000313" key="2">
    <source>
        <dbReference type="Proteomes" id="UP001626537"/>
    </source>
</evidence>
<dbReference type="EMBL" id="CP136864">
    <property type="protein sequence ID" value="WOJ95048.1"/>
    <property type="molecule type" value="Genomic_DNA"/>
</dbReference>
<evidence type="ECO:0008006" key="3">
    <source>
        <dbReference type="Google" id="ProtNLM"/>
    </source>
</evidence>
<proteinExistence type="predicted"/>
<dbReference type="Proteomes" id="UP001626537">
    <property type="component" value="Chromosome"/>
</dbReference>
<evidence type="ECO:0000313" key="1">
    <source>
        <dbReference type="EMBL" id="WOJ95048.1"/>
    </source>
</evidence>
<protein>
    <recommendedName>
        <fullName evidence="3">7-cyano-7-deazaguanine synthase</fullName>
    </recommendedName>
</protein>
<dbReference type="InterPro" id="IPR014729">
    <property type="entry name" value="Rossmann-like_a/b/a_fold"/>
</dbReference>
<sequence length="267" mass="30389">MNQLRKNSGDTIVSALNLTEEPVRIFWTGGWDSTFQLLTLVFDKKVVVEPHYLIDEGRASSSTEMATMERLRRMIFDVSDETKVLLLPTVLFPVTAVPDCCQVTGAYQRIKKQAFLGSQYEWLARYCEYKGLNKVQLCIEKDTKPHRVIAHTLISTQGDPHTLMLDEQSSDKDIYSVFKYFDFPILAISKIDMVKTSASRGWTDFMTNTWFCHSPKRGEPCGLCNPCKATIADGLGWRVPLRRRLIGSAKGYVRDAIRKIKLFFASA</sequence>
<reference evidence="1 2" key="1">
    <citation type="submission" date="2023-10" db="EMBL/GenBank/DDBJ databases">
        <title>Two novel species belonging to the OM43/NOR5 clade.</title>
        <authorList>
            <person name="Park M."/>
        </authorList>
    </citation>
    <scope>NUCLEOTIDE SEQUENCE [LARGE SCALE GENOMIC DNA]</scope>
    <source>
        <strain evidence="1 2">IMCC43200</strain>
    </source>
</reference>
<organism evidence="1 2">
    <name type="scientific">Congregibacter variabilis</name>
    <dbReference type="NCBI Taxonomy" id="3081200"/>
    <lineage>
        <taxon>Bacteria</taxon>
        <taxon>Pseudomonadati</taxon>
        <taxon>Pseudomonadota</taxon>
        <taxon>Gammaproteobacteria</taxon>
        <taxon>Cellvibrionales</taxon>
        <taxon>Halieaceae</taxon>
        <taxon>Congregibacter</taxon>
    </lineage>
</organism>
<gene>
    <name evidence="1" type="ORF">R0135_07720</name>
</gene>